<dbReference type="InterPro" id="IPR011990">
    <property type="entry name" value="TPR-like_helical_dom_sf"/>
</dbReference>
<evidence type="ECO:0000259" key="1">
    <source>
        <dbReference type="Pfam" id="PF12770"/>
    </source>
</evidence>
<evidence type="ECO:0000313" key="3">
    <source>
        <dbReference type="Proteomes" id="UP000238762"/>
    </source>
</evidence>
<feature type="domain" description="CHAT" evidence="1">
    <location>
        <begin position="606"/>
        <end position="872"/>
    </location>
</feature>
<gene>
    <name evidence="2" type="ORF">C7B64_01750</name>
</gene>
<dbReference type="AlphaFoldDB" id="A0A2T1C9P8"/>
<sequence length="872" mass="96520">MARKRTHVSGAISAVFRFLLGLSLTVSIGLNSGGLQAQDYSLDGLRECPYQSATLREQQPDEPNTSCRVAELVDFSDPRSIALPSALSTQAQTLTQQGHLLLNRGQPQAALSKWEAATQVYRQLGNRSGVIGTSIDQSLALQALGLYPHACQVMISALEMPKWVCQGGSSHSIDELRQLLNSPDASREAFAQRLRRRIPTGITLSGWQELGGVLRHLGHLSASEVVLEQALKYSQSGELFLSLANTKQLQGRQAWQIYQMTDEPLARSTARKTAEDGFSRALTLYQQVQGSRGTVLLAQLNRLSLLVEVKSWDLLPETESQIQPAWVELVQADFSVLPPARSISARLKLADTSRKIPSVPLARTFPLVKDALGQAQSLNSPRLQSHAAGILGKLYRQTGRSPLAQKYLEMALRQAQSVQQWDLAYQWQWELGKVYRSSGKLDAAKSAYSAALDSLDLIGNQIWGANVDLLFSFKEKIEPVYQEYMGLLFQVSDLQQVIKTRERLKIAELENFLQCGNLPQAIAQASAQRLAATSLNHLAPSSALPDKPTIYLVNLGEDLEEIVWSSQELHRHTPNREIVLDNLQNLRFNLADERLVTTPELLIRSYSQKLYEQLIKPIERYLPPSGELVLALDSPFANLPMGILYDGTAYLLEKYSISVSLGDQVLPAALPPTKLKALIAGISETSPSFQGDWTPIPEIATEVSAVQQQLGESTLLLNQEFTSDRFFQTIEQAEFPIIHVTTHGQFSSDPDQTMILAWDKPIKIDEFHRFWTSPATSPLELLVLSACETAKGDKRSALGIAGVAVTTKARSTLASLWRVEAGSTAWLMGDFYRGWTRGMSKAEALATAQRALLANPKYQHPYYWAGWVLVGN</sequence>
<dbReference type="PANTHER" id="PTHR10098">
    <property type="entry name" value="RAPSYN-RELATED"/>
    <property type="match status" value="1"/>
</dbReference>
<evidence type="ECO:0000313" key="2">
    <source>
        <dbReference type="EMBL" id="PSB04971.1"/>
    </source>
</evidence>
<keyword evidence="3" id="KW-1185">Reference proteome</keyword>
<name>A0A2T1C9P8_9CYAN</name>
<dbReference type="Proteomes" id="UP000238762">
    <property type="component" value="Unassembled WGS sequence"/>
</dbReference>
<dbReference type="Pfam" id="PF12770">
    <property type="entry name" value="CHAT"/>
    <property type="match status" value="1"/>
</dbReference>
<dbReference type="Gene3D" id="1.25.40.10">
    <property type="entry name" value="Tetratricopeptide repeat domain"/>
    <property type="match status" value="2"/>
</dbReference>
<dbReference type="Pfam" id="PF13181">
    <property type="entry name" value="TPR_8"/>
    <property type="match status" value="1"/>
</dbReference>
<reference evidence="2 3" key="2">
    <citation type="submission" date="2018-03" db="EMBL/GenBank/DDBJ databases">
        <title>The ancient ancestry and fast evolution of plastids.</title>
        <authorList>
            <person name="Moore K.R."/>
            <person name="Magnabosco C."/>
            <person name="Momper L."/>
            <person name="Gold D.A."/>
            <person name="Bosak T."/>
            <person name="Fournier G.P."/>
        </authorList>
    </citation>
    <scope>NUCLEOTIDE SEQUENCE [LARGE SCALE GENOMIC DNA]</scope>
    <source>
        <strain evidence="2 3">CCAP 1448/3</strain>
    </source>
</reference>
<accession>A0A2T1C9P8</accession>
<dbReference type="RefSeq" id="WP_106286938.1">
    <property type="nucleotide sequence ID" value="NZ_CAWNTC010000136.1"/>
</dbReference>
<dbReference type="SUPFAM" id="SSF48452">
    <property type="entry name" value="TPR-like"/>
    <property type="match status" value="1"/>
</dbReference>
<dbReference type="InterPro" id="IPR024983">
    <property type="entry name" value="CHAT_dom"/>
</dbReference>
<dbReference type="SMART" id="SM00028">
    <property type="entry name" value="TPR"/>
    <property type="match status" value="4"/>
</dbReference>
<dbReference type="OrthoDB" id="569065at2"/>
<dbReference type="EMBL" id="PVWJ01000005">
    <property type="protein sequence ID" value="PSB04971.1"/>
    <property type="molecule type" value="Genomic_DNA"/>
</dbReference>
<reference evidence="2 3" key="1">
    <citation type="submission" date="2018-02" db="EMBL/GenBank/DDBJ databases">
        <authorList>
            <person name="Cohen D.B."/>
            <person name="Kent A.D."/>
        </authorList>
    </citation>
    <scope>NUCLEOTIDE SEQUENCE [LARGE SCALE GENOMIC DNA]</scope>
    <source>
        <strain evidence="2 3">CCAP 1448/3</strain>
    </source>
</reference>
<dbReference type="PANTHER" id="PTHR10098:SF108">
    <property type="entry name" value="TETRATRICOPEPTIDE REPEAT PROTEIN 28"/>
    <property type="match status" value="1"/>
</dbReference>
<dbReference type="InterPro" id="IPR019734">
    <property type="entry name" value="TPR_rpt"/>
</dbReference>
<proteinExistence type="predicted"/>
<protein>
    <recommendedName>
        <fullName evidence="1">CHAT domain-containing protein</fullName>
    </recommendedName>
</protein>
<organism evidence="2 3">
    <name type="scientific">Merismopedia glauca CCAP 1448/3</name>
    <dbReference type="NCBI Taxonomy" id="1296344"/>
    <lineage>
        <taxon>Bacteria</taxon>
        <taxon>Bacillati</taxon>
        <taxon>Cyanobacteriota</taxon>
        <taxon>Cyanophyceae</taxon>
        <taxon>Synechococcales</taxon>
        <taxon>Merismopediaceae</taxon>
        <taxon>Merismopedia</taxon>
    </lineage>
</organism>
<comment type="caution">
    <text evidence="2">The sequence shown here is derived from an EMBL/GenBank/DDBJ whole genome shotgun (WGS) entry which is preliminary data.</text>
</comment>